<dbReference type="InterPro" id="IPR001680">
    <property type="entry name" value="WD40_rpt"/>
</dbReference>
<keyword evidence="2" id="KW-0677">Repeat</keyword>
<dbReference type="InterPro" id="IPR015943">
    <property type="entry name" value="WD40/YVTN_repeat-like_dom_sf"/>
</dbReference>
<dbReference type="Pfam" id="PF00400">
    <property type="entry name" value="WD40"/>
    <property type="match status" value="3"/>
</dbReference>
<sequence>MADVPPNQNQAPAEQPPAGEGEEGPLYLGDEAAEDNDDEAFIDLDDPENQVEEIDAPPAGSGAGADGQAQPEDEEEEEPQGEFPVAKEPVRDDAVFTWAAAENQPLHTVAAHPSKPSIVAVGGEAEHITVLDVSRRAGASSSPAIFDKHAHTDTITQLTFSPDGAMLASGSMDCTVKLWDTTTYSLLHTLEDLAGEVEFLLWHPSSKVLLGGGADAQCLLWNVAKGAVAQYFVGHRGPVTCGAWAMDVKKVLTGSNDGTLMLFNPKTGECDAAISKDLSTVKAGVTCVAAANKAADLFVAGCEDGSLHVVSAAKSKVMKSLDDIHEQAVEAISFSDLSGNVGLFATCSCDCKVVVWASHDFTVRSVTRCGEGVTRLLWANELLIAGCTDGDTRVWDGRVAAGEPRTALMGHRQLVLGLALAADGSHVFSVADDGTAKAFVKARYTLDEPSIAQAAVKEATEKAHALGGIPPPQAAAADDDEEA</sequence>
<dbReference type="InterPro" id="IPR051179">
    <property type="entry name" value="WD_repeat_multifunction"/>
</dbReference>
<dbReference type="AlphaFoldDB" id="A0A7S1LKT8"/>
<dbReference type="SMART" id="SM00320">
    <property type="entry name" value="WD40"/>
    <property type="match status" value="8"/>
</dbReference>
<dbReference type="PROSITE" id="PS50082">
    <property type="entry name" value="WD_REPEATS_2"/>
    <property type="match status" value="2"/>
</dbReference>
<feature type="compositionally biased region" description="Acidic residues" evidence="5">
    <location>
        <begin position="71"/>
        <end position="80"/>
    </location>
</feature>
<evidence type="ECO:0000256" key="1">
    <source>
        <dbReference type="ARBA" id="ARBA00022574"/>
    </source>
</evidence>
<dbReference type="InterPro" id="IPR036322">
    <property type="entry name" value="WD40_repeat_dom_sf"/>
</dbReference>
<gene>
    <name evidence="6" type="ORF">NDES1114_LOCUS10338</name>
</gene>
<evidence type="ECO:0000256" key="3">
    <source>
        <dbReference type="ARBA" id="ARBA00022980"/>
    </source>
</evidence>
<evidence type="ECO:0000256" key="5">
    <source>
        <dbReference type="SAM" id="MobiDB-lite"/>
    </source>
</evidence>
<organism evidence="6">
    <name type="scientific">Neobodo designis</name>
    <name type="common">Flagellated protozoan</name>
    <name type="synonym">Bodo designis</name>
    <dbReference type="NCBI Taxonomy" id="312471"/>
    <lineage>
        <taxon>Eukaryota</taxon>
        <taxon>Discoba</taxon>
        <taxon>Euglenozoa</taxon>
        <taxon>Kinetoplastea</taxon>
        <taxon>Metakinetoplastina</taxon>
        <taxon>Neobodonida</taxon>
        <taxon>Neobodo</taxon>
    </lineage>
</organism>
<reference evidence="6" key="1">
    <citation type="submission" date="2021-01" db="EMBL/GenBank/DDBJ databases">
        <authorList>
            <person name="Corre E."/>
            <person name="Pelletier E."/>
            <person name="Niang G."/>
            <person name="Scheremetjew M."/>
            <person name="Finn R."/>
            <person name="Kale V."/>
            <person name="Holt S."/>
            <person name="Cochrane G."/>
            <person name="Meng A."/>
            <person name="Brown T."/>
            <person name="Cohen L."/>
        </authorList>
    </citation>
    <scope>NUCLEOTIDE SEQUENCE</scope>
    <source>
        <strain evidence="6">CCAP 1951/1</strain>
    </source>
</reference>
<accession>A0A7S1LKT8</accession>
<dbReference type="GO" id="GO:0005840">
    <property type="term" value="C:ribosome"/>
    <property type="evidence" value="ECO:0007669"/>
    <property type="project" value="UniProtKB-KW"/>
</dbReference>
<dbReference type="EMBL" id="HBGF01015782">
    <property type="protein sequence ID" value="CAD9107243.1"/>
    <property type="molecule type" value="Transcribed_RNA"/>
</dbReference>
<protein>
    <recommendedName>
        <fullName evidence="7">Guanine nucleotide-binding protein subunit beta-like protein</fullName>
    </recommendedName>
</protein>
<dbReference type="SUPFAM" id="SSF50978">
    <property type="entry name" value="WD40 repeat-like"/>
    <property type="match status" value="1"/>
</dbReference>
<feature type="repeat" description="WD" evidence="4">
    <location>
        <begin position="232"/>
        <end position="273"/>
    </location>
</feature>
<name>A0A7S1LKT8_NEODS</name>
<keyword evidence="3" id="KW-0687">Ribonucleoprotein</keyword>
<dbReference type="CDD" id="cd00200">
    <property type="entry name" value="WD40"/>
    <property type="match status" value="1"/>
</dbReference>
<keyword evidence="1 4" id="KW-0853">WD repeat</keyword>
<proteinExistence type="predicted"/>
<dbReference type="InterPro" id="IPR019775">
    <property type="entry name" value="WD40_repeat_CS"/>
</dbReference>
<dbReference type="PROSITE" id="PS00678">
    <property type="entry name" value="WD_REPEATS_1"/>
    <property type="match status" value="2"/>
</dbReference>
<keyword evidence="3" id="KW-0689">Ribosomal protein</keyword>
<evidence type="ECO:0000313" key="6">
    <source>
        <dbReference type="EMBL" id="CAD9107243.1"/>
    </source>
</evidence>
<evidence type="ECO:0008006" key="7">
    <source>
        <dbReference type="Google" id="ProtNLM"/>
    </source>
</evidence>
<dbReference type="PANTHER" id="PTHR19857">
    <property type="entry name" value="MITOCHONDRIAL DIVISION PROTEIN 1-RELATED"/>
    <property type="match status" value="1"/>
</dbReference>
<feature type="region of interest" description="Disordered" evidence="5">
    <location>
        <begin position="462"/>
        <end position="483"/>
    </location>
</feature>
<feature type="region of interest" description="Disordered" evidence="5">
    <location>
        <begin position="1"/>
        <end position="88"/>
    </location>
</feature>
<dbReference type="PROSITE" id="PS50294">
    <property type="entry name" value="WD_REPEATS_REGION"/>
    <property type="match status" value="1"/>
</dbReference>
<evidence type="ECO:0000256" key="4">
    <source>
        <dbReference type="PROSITE-ProRule" id="PRU00221"/>
    </source>
</evidence>
<feature type="repeat" description="WD" evidence="4">
    <location>
        <begin position="148"/>
        <end position="189"/>
    </location>
</feature>
<dbReference type="Gene3D" id="2.130.10.10">
    <property type="entry name" value="YVTN repeat-like/Quinoprotein amine dehydrogenase"/>
    <property type="match status" value="1"/>
</dbReference>
<feature type="compositionally biased region" description="Low complexity" evidence="5">
    <location>
        <begin position="1"/>
        <end position="19"/>
    </location>
</feature>
<evidence type="ECO:0000256" key="2">
    <source>
        <dbReference type="ARBA" id="ARBA00022737"/>
    </source>
</evidence>
<feature type="compositionally biased region" description="Acidic residues" evidence="5">
    <location>
        <begin position="31"/>
        <end position="55"/>
    </location>
</feature>
<dbReference type="PANTHER" id="PTHR19857:SF8">
    <property type="entry name" value="ANGIO-ASSOCIATED MIGRATORY CELL PROTEIN"/>
    <property type="match status" value="1"/>
</dbReference>
<feature type="compositionally biased region" description="Low complexity" evidence="5">
    <location>
        <begin position="56"/>
        <end position="70"/>
    </location>
</feature>